<dbReference type="AlphaFoldDB" id="G4NZ10"/>
<reference evidence="1 2" key="1">
    <citation type="journal article" date="2012" name="J. Bacteriol.">
        <title>Whole-genome sequences of Bacillus subtilis and close relatives.</title>
        <authorList>
            <person name="Earl A.M."/>
            <person name="Eppinger M."/>
            <person name="Fricke W.F."/>
            <person name="Rosovitz M.J."/>
            <person name="Rasko D.A."/>
            <person name="Daugherty S."/>
            <person name="Losick R."/>
            <person name="Kolter R."/>
            <person name="Ravel J."/>
        </authorList>
    </citation>
    <scope>NUCLEOTIDE SEQUENCE [LARGE SCALE GENOMIC DNA]</scope>
    <source>
        <strain evidence="2">DSM 15029 / JCM 12233 / NBRC 101239 / NRRL B-23049 / TU-B-10</strain>
    </source>
</reference>
<accession>G4NZ10</accession>
<dbReference type="STRING" id="1052585.GYO_4416"/>
<protein>
    <submittedName>
        <fullName evidence="1">Uncharacterized protein</fullName>
    </submittedName>
</protein>
<dbReference type="HOGENOM" id="CLU_3304997_0_0_9"/>
<evidence type="ECO:0000313" key="2">
    <source>
        <dbReference type="Proteomes" id="UP000002651"/>
    </source>
</evidence>
<sequence length="39" mass="4624">MQYFWNKKESRKLPIWQYCGFLVLVADKVIKRAESGSCT</sequence>
<name>G4NZ10_BACS4</name>
<gene>
    <name evidence="1" type="ordered locus">GYO_4416</name>
</gene>
<proteinExistence type="predicted"/>
<keyword evidence="2" id="KW-1185">Reference proteome</keyword>
<evidence type="ECO:0000313" key="1">
    <source>
        <dbReference type="EMBL" id="AEP88973.1"/>
    </source>
</evidence>
<dbReference type="EMBL" id="CP002905">
    <property type="protein sequence ID" value="AEP88973.1"/>
    <property type="molecule type" value="Genomic_DNA"/>
</dbReference>
<organism evidence="1 2">
    <name type="scientific">Bacillus spizizenii (strain DSM 15029 / JCM 12233 / NBRC 101239 / NRRL B-23049 / TU-B-10)</name>
    <name type="common">Bacillus subtilis subsp. spizizenii</name>
    <dbReference type="NCBI Taxonomy" id="1052585"/>
    <lineage>
        <taxon>Bacteria</taxon>
        <taxon>Bacillati</taxon>
        <taxon>Bacillota</taxon>
        <taxon>Bacilli</taxon>
        <taxon>Bacillales</taxon>
        <taxon>Bacillaceae</taxon>
        <taxon>Bacillus</taxon>
    </lineage>
</organism>
<dbReference type="KEGG" id="bst:GYO_4416"/>
<dbReference type="Proteomes" id="UP000002651">
    <property type="component" value="Chromosome"/>
</dbReference>